<gene>
    <name evidence="2" type="ORF">FEV09_09970</name>
</gene>
<protein>
    <recommendedName>
        <fullName evidence="4">MFS transporter</fullName>
    </recommendedName>
</protein>
<keyword evidence="1" id="KW-0472">Membrane</keyword>
<feature type="transmembrane region" description="Helical" evidence="1">
    <location>
        <begin position="22"/>
        <end position="43"/>
    </location>
</feature>
<dbReference type="InterPro" id="IPR036259">
    <property type="entry name" value="MFS_trans_sf"/>
</dbReference>
<feature type="transmembrane region" description="Helical" evidence="1">
    <location>
        <begin position="354"/>
        <end position="372"/>
    </location>
</feature>
<feature type="transmembrane region" description="Helical" evidence="1">
    <location>
        <begin position="55"/>
        <end position="77"/>
    </location>
</feature>
<dbReference type="Gene3D" id="1.20.1250.20">
    <property type="entry name" value="MFS general substrate transporter like domains"/>
    <property type="match status" value="1"/>
</dbReference>
<name>A0A9X4M7B7_9CYAN</name>
<feature type="transmembrane region" description="Helical" evidence="1">
    <location>
        <begin position="184"/>
        <end position="202"/>
    </location>
</feature>
<evidence type="ECO:0000313" key="3">
    <source>
        <dbReference type="Proteomes" id="UP001152872"/>
    </source>
</evidence>
<evidence type="ECO:0000313" key="2">
    <source>
        <dbReference type="EMBL" id="MDG3494882.1"/>
    </source>
</evidence>
<proteinExistence type="predicted"/>
<dbReference type="RefSeq" id="WP_009626984.1">
    <property type="nucleotide sequence ID" value="NZ_VBTY01000068.1"/>
</dbReference>
<feature type="transmembrane region" description="Helical" evidence="1">
    <location>
        <begin position="384"/>
        <end position="401"/>
    </location>
</feature>
<reference evidence="2" key="1">
    <citation type="submission" date="2019-05" db="EMBL/GenBank/DDBJ databases">
        <title>Whole genome sequencing of Pseudanabaena catenata USMAC16.</title>
        <authorList>
            <person name="Khan Z."/>
            <person name="Omar W.M."/>
            <person name="Convey P."/>
            <person name="Merican F."/>
            <person name="Najimudin N."/>
        </authorList>
    </citation>
    <scope>NUCLEOTIDE SEQUENCE</scope>
    <source>
        <strain evidence="2">USMAC16</strain>
    </source>
</reference>
<sequence length="404" mass="43135">MNAVNTDQNSFAPPAKILWRQVWGLAALLAAITFSWIAYGFYQPRILIRIGFSDLAIWLGIFQGLLGAIVEPIVGWFSDRVLGKFGSRLPLIVVGVTLAGLIFVGVSWLVETQISDGLRWVLPLLMTVWVVAMIIFRGPAIALLMSFAPTNQLPQANAILALVLAITSATSPILGLIFKQIGASMTFILGAIALLSGAVLLWRSMPRYLATGTTPKIAVLLLNKTSLTGYALPFLVGLGSGLEINLLLHLLPHRLFHAFDNLSVEYWQSGILLIAGIATLPLRSLFRRQQVTLGMGLGLLVIVICLILSFINNHIIYLALVATLGAMALGLVLTNTIPLALAMVSPSQAGFGTGLYFGGSGMGTTIFASLLVTQGEISPINGTISSLVALAIASICLYLFANPK</sequence>
<keyword evidence="1" id="KW-0812">Transmembrane</keyword>
<feature type="transmembrane region" description="Helical" evidence="1">
    <location>
        <begin position="122"/>
        <end position="147"/>
    </location>
</feature>
<dbReference type="Proteomes" id="UP001152872">
    <property type="component" value="Unassembled WGS sequence"/>
</dbReference>
<feature type="transmembrane region" description="Helical" evidence="1">
    <location>
        <begin position="89"/>
        <end position="110"/>
    </location>
</feature>
<accession>A0A9X4M7B7</accession>
<feature type="transmembrane region" description="Helical" evidence="1">
    <location>
        <begin position="317"/>
        <end position="342"/>
    </location>
</feature>
<feature type="transmembrane region" description="Helical" evidence="1">
    <location>
        <begin position="266"/>
        <end position="286"/>
    </location>
</feature>
<organism evidence="2 3">
    <name type="scientific">Pseudanabaena catenata USMAC16</name>
    <dbReference type="NCBI Taxonomy" id="1855837"/>
    <lineage>
        <taxon>Bacteria</taxon>
        <taxon>Bacillati</taxon>
        <taxon>Cyanobacteriota</taxon>
        <taxon>Cyanophyceae</taxon>
        <taxon>Pseudanabaenales</taxon>
        <taxon>Pseudanabaenaceae</taxon>
        <taxon>Pseudanabaena</taxon>
    </lineage>
</organism>
<dbReference type="AlphaFoldDB" id="A0A9X4M7B7"/>
<comment type="caution">
    <text evidence="2">The sequence shown here is derived from an EMBL/GenBank/DDBJ whole genome shotgun (WGS) entry which is preliminary data.</text>
</comment>
<keyword evidence="3" id="KW-1185">Reference proteome</keyword>
<evidence type="ECO:0000256" key="1">
    <source>
        <dbReference type="SAM" id="Phobius"/>
    </source>
</evidence>
<evidence type="ECO:0008006" key="4">
    <source>
        <dbReference type="Google" id="ProtNLM"/>
    </source>
</evidence>
<dbReference type="PANTHER" id="PTHR23528:SF1">
    <property type="entry name" value="MAJOR FACILITATOR SUPERFAMILY (MFS) PROFILE DOMAIN-CONTAINING PROTEIN"/>
    <property type="match status" value="1"/>
</dbReference>
<feature type="transmembrane region" description="Helical" evidence="1">
    <location>
        <begin position="293"/>
        <end position="311"/>
    </location>
</feature>
<dbReference type="EMBL" id="VBTY01000068">
    <property type="protein sequence ID" value="MDG3494882.1"/>
    <property type="molecule type" value="Genomic_DNA"/>
</dbReference>
<dbReference type="SUPFAM" id="SSF103473">
    <property type="entry name" value="MFS general substrate transporter"/>
    <property type="match status" value="1"/>
</dbReference>
<dbReference type="PANTHER" id="PTHR23528">
    <property type="match status" value="1"/>
</dbReference>
<feature type="transmembrane region" description="Helical" evidence="1">
    <location>
        <begin position="159"/>
        <end position="178"/>
    </location>
</feature>
<keyword evidence="1" id="KW-1133">Transmembrane helix</keyword>